<feature type="compositionally biased region" description="Polar residues" evidence="1">
    <location>
        <begin position="21"/>
        <end position="30"/>
    </location>
</feature>
<dbReference type="EMBL" id="JACGCI010000015">
    <property type="protein sequence ID" value="KAF6759597.1"/>
    <property type="molecule type" value="Genomic_DNA"/>
</dbReference>
<dbReference type="OrthoDB" id="338816at2759"/>
<dbReference type="Proteomes" id="UP000521943">
    <property type="component" value="Unassembled WGS sequence"/>
</dbReference>
<evidence type="ECO:0000313" key="3">
    <source>
        <dbReference type="Proteomes" id="UP000521943"/>
    </source>
</evidence>
<protein>
    <submittedName>
        <fullName evidence="2">Uncharacterized protein</fullName>
    </submittedName>
</protein>
<accession>A0A8H6I862</accession>
<dbReference type="AlphaFoldDB" id="A0A8H6I862"/>
<reference evidence="2 3" key="1">
    <citation type="submission" date="2020-07" db="EMBL/GenBank/DDBJ databases">
        <title>Comparative genomics of pyrophilous fungi reveals a link between fire events and developmental genes.</title>
        <authorList>
            <consortium name="DOE Joint Genome Institute"/>
            <person name="Steindorff A.S."/>
            <person name="Carver A."/>
            <person name="Calhoun S."/>
            <person name="Stillman K."/>
            <person name="Liu H."/>
            <person name="Lipzen A."/>
            <person name="Pangilinan J."/>
            <person name="Labutti K."/>
            <person name="Bruns T.D."/>
            <person name="Grigoriev I.V."/>
        </authorList>
    </citation>
    <scope>NUCLEOTIDE SEQUENCE [LARGE SCALE GENOMIC DNA]</scope>
    <source>
        <strain evidence="2 3">CBS 144469</strain>
    </source>
</reference>
<gene>
    <name evidence="2" type="ORF">DFP72DRAFT_844294</name>
</gene>
<organism evidence="2 3">
    <name type="scientific">Ephemerocybe angulata</name>
    <dbReference type="NCBI Taxonomy" id="980116"/>
    <lineage>
        <taxon>Eukaryota</taxon>
        <taxon>Fungi</taxon>
        <taxon>Dikarya</taxon>
        <taxon>Basidiomycota</taxon>
        <taxon>Agaricomycotina</taxon>
        <taxon>Agaricomycetes</taxon>
        <taxon>Agaricomycetidae</taxon>
        <taxon>Agaricales</taxon>
        <taxon>Agaricineae</taxon>
        <taxon>Psathyrellaceae</taxon>
        <taxon>Ephemerocybe</taxon>
    </lineage>
</organism>
<evidence type="ECO:0000256" key="1">
    <source>
        <dbReference type="SAM" id="MobiDB-lite"/>
    </source>
</evidence>
<feature type="region of interest" description="Disordered" evidence="1">
    <location>
        <begin position="110"/>
        <end position="159"/>
    </location>
</feature>
<comment type="caution">
    <text evidence="2">The sequence shown here is derived from an EMBL/GenBank/DDBJ whole genome shotgun (WGS) entry which is preliminary data.</text>
</comment>
<sequence length="329" mass="35559">MAPKTAWSASSSLPSDRIPSRTVTPKPNQSHCKKGPFQQNTGLPMSQRVTELSRLGAYAQGYFVPATAHLAKTTSLSDPDPKGGCFCQARDSFVVEREFERVRPLLSPVRRDETHEEEEERLRKEEERCAADGPLPTLAGGPSASMARTPPVEAKTSHKVLSLTGGRAVKGGSGAKKKGRVTIATHTTHTPPPALIPASARCHVRSEEAVYEFESGGRVVRCRGRGRMMHVVGEVRFGFEEAEDVGRGKDDKGKEIADAGDDAAGKQNVEVFFVLISTLQNACKRLNKSNTLNCAILVNPPPRFLYRGVGGSSIQIEDPCQFAASIHAS</sequence>
<feature type="region of interest" description="Disordered" evidence="1">
    <location>
        <begin position="1"/>
        <end position="43"/>
    </location>
</feature>
<feature type="compositionally biased region" description="Basic and acidic residues" evidence="1">
    <location>
        <begin position="110"/>
        <end position="130"/>
    </location>
</feature>
<name>A0A8H6I862_9AGAR</name>
<proteinExistence type="predicted"/>
<evidence type="ECO:0000313" key="2">
    <source>
        <dbReference type="EMBL" id="KAF6759597.1"/>
    </source>
</evidence>
<keyword evidence="3" id="KW-1185">Reference proteome</keyword>